<dbReference type="EMBL" id="AVOT02000305">
    <property type="protein sequence ID" value="MBW0462219.1"/>
    <property type="molecule type" value="Genomic_DNA"/>
</dbReference>
<feature type="compositionally biased region" description="Acidic residues" evidence="1">
    <location>
        <begin position="15"/>
        <end position="24"/>
    </location>
</feature>
<feature type="compositionally biased region" description="Basic and acidic residues" evidence="1">
    <location>
        <begin position="28"/>
        <end position="39"/>
    </location>
</feature>
<protein>
    <submittedName>
        <fullName evidence="2">Uncharacterized protein</fullName>
    </submittedName>
</protein>
<sequence>MKKVYDIEQVPQEESPTEDSESDFMGDAIKEKSDEDQDQRKEFLVEYQEETPLEIQDIQLEEGIPQYTANKTCVNTKKCTDIPSYTNWRNGIYTWDSHKYYCFY</sequence>
<gene>
    <name evidence="2" type="ORF">O181_001934</name>
</gene>
<evidence type="ECO:0000313" key="3">
    <source>
        <dbReference type="Proteomes" id="UP000765509"/>
    </source>
</evidence>
<accession>A0A9Q3GCD4</accession>
<reference evidence="2" key="1">
    <citation type="submission" date="2021-03" db="EMBL/GenBank/DDBJ databases">
        <title>Draft genome sequence of rust myrtle Austropuccinia psidii MF-1, a brazilian biotype.</title>
        <authorList>
            <person name="Quecine M.C."/>
            <person name="Pachon D.M.R."/>
            <person name="Bonatelli M.L."/>
            <person name="Correr F.H."/>
            <person name="Franceschini L.M."/>
            <person name="Leite T.F."/>
            <person name="Margarido G.R.A."/>
            <person name="Almeida C.A."/>
            <person name="Ferrarezi J.A."/>
            <person name="Labate C.A."/>
        </authorList>
    </citation>
    <scope>NUCLEOTIDE SEQUENCE</scope>
    <source>
        <strain evidence="2">MF-1</strain>
    </source>
</reference>
<name>A0A9Q3GCD4_9BASI</name>
<organism evidence="2 3">
    <name type="scientific">Austropuccinia psidii MF-1</name>
    <dbReference type="NCBI Taxonomy" id="1389203"/>
    <lineage>
        <taxon>Eukaryota</taxon>
        <taxon>Fungi</taxon>
        <taxon>Dikarya</taxon>
        <taxon>Basidiomycota</taxon>
        <taxon>Pucciniomycotina</taxon>
        <taxon>Pucciniomycetes</taxon>
        <taxon>Pucciniales</taxon>
        <taxon>Sphaerophragmiaceae</taxon>
        <taxon>Austropuccinia</taxon>
    </lineage>
</organism>
<comment type="caution">
    <text evidence="2">The sequence shown here is derived from an EMBL/GenBank/DDBJ whole genome shotgun (WGS) entry which is preliminary data.</text>
</comment>
<feature type="region of interest" description="Disordered" evidence="1">
    <location>
        <begin position="1"/>
        <end position="39"/>
    </location>
</feature>
<keyword evidence="3" id="KW-1185">Reference proteome</keyword>
<evidence type="ECO:0000313" key="2">
    <source>
        <dbReference type="EMBL" id="MBW0462219.1"/>
    </source>
</evidence>
<proteinExistence type="predicted"/>
<dbReference type="Proteomes" id="UP000765509">
    <property type="component" value="Unassembled WGS sequence"/>
</dbReference>
<evidence type="ECO:0000256" key="1">
    <source>
        <dbReference type="SAM" id="MobiDB-lite"/>
    </source>
</evidence>
<dbReference type="AlphaFoldDB" id="A0A9Q3GCD4"/>